<keyword evidence="1" id="KW-0732">Signal</keyword>
<dbReference type="Proteomes" id="UP000319502">
    <property type="component" value="Unassembled WGS sequence"/>
</dbReference>
<dbReference type="PIRSF" id="PIRSF029644">
    <property type="entry name" value="UCP029644"/>
    <property type="match status" value="1"/>
</dbReference>
<feature type="signal peptide" evidence="1">
    <location>
        <begin position="1"/>
        <end position="39"/>
    </location>
</feature>
<dbReference type="AlphaFoldDB" id="A0A557R126"/>
<dbReference type="InterPro" id="IPR018392">
    <property type="entry name" value="LysM"/>
</dbReference>
<dbReference type="Gene3D" id="2.60.40.10">
    <property type="entry name" value="Immunoglobulins"/>
    <property type="match status" value="3"/>
</dbReference>
<comment type="caution">
    <text evidence="3">The sequence shown here is derived from an EMBL/GenBank/DDBJ whole genome shotgun (WGS) entry which is preliminary data.</text>
</comment>
<dbReference type="InterPro" id="IPR006860">
    <property type="entry name" value="FecR"/>
</dbReference>
<dbReference type="InterPro" id="IPR013783">
    <property type="entry name" value="Ig-like_fold"/>
</dbReference>
<feature type="domain" description="LysM" evidence="2">
    <location>
        <begin position="44"/>
        <end position="91"/>
    </location>
</feature>
<reference evidence="3 4" key="1">
    <citation type="submission" date="2019-07" db="EMBL/GenBank/DDBJ databases">
        <title>The pathways for chlorine oxyanion respiration interact through the shared metabolite chlorate.</title>
        <authorList>
            <person name="Barnum T.P."/>
            <person name="Cheng Y."/>
            <person name="Hill K.A."/>
            <person name="Lucas L.N."/>
            <person name="Carlson H.K."/>
            <person name="Coates J.D."/>
        </authorList>
    </citation>
    <scope>NUCLEOTIDE SEQUENCE [LARGE SCALE GENOMIC DNA]</scope>
    <source>
        <strain evidence="3 4">SFB-3</strain>
    </source>
</reference>
<dbReference type="InterPro" id="IPR036779">
    <property type="entry name" value="LysM_dom_sf"/>
</dbReference>
<keyword evidence="4" id="KW-1185">Reference proteome</keyword>
<protein>
    <recommendedName>
        <fullName evidence="2">LysM domain-containing protein</fullName>
    </recommendedName>
</protein>
<dbReference type="CDD" id="cd00118">
    <property type="entry name" value="LysM"/>
    <property type="match status" value="1"/>
</dbReference>
<accession>A0A557R126</accession>
<proteinExistence type="predicted"/>
<dbReference type="EMBL" id="VMNK01000003">
    <property type="protein sequence ID" value="TVO58850.1"/>
    <property type="molecule type" value="Genomic_DNA"/>
</dbReference>
<sequence>MMKRLLTKGRPMQPKVTIRRLLVVGLAAFVLSGGGAAHAADDAVTYVVQPGDTLIGLGETLLENPDRWPTVQRLNAVADPYRIPIGRSLRIPVTLLRKEPRAARVVHVSGGASADGQPLAVDQKVSEGARLVTPAEGFMTLELPDGSRLTLQPQSDVRIDALHGFKGVDDVQRATFDVRQGRIETEVKPQAGPAARYRIHTPTAIIGVRGTSFRIASESEQTRAEMRSGTVAVRGDKPGREIALKQGFGLVARAGQPVDVPVPLLAAPDVANIVTLYERPVMRVQLAPVVGAVGYRGQIAQDADFTRIVAEAKSTVPDLKIAGLPDGAYHLRVRALDSRGLEGHDADLVVRLKARPEPPFINAPRPDGKAGAGTVNFAWAQAEGAATYRFEIARDAGFADIVTRDDALAHNATAVALEAGEYHWRLASTRADGDRGPWGDPVGLTVRPPMAEVPPPAFDEDNMLFAWGSEPGQTFDYQFAEDAEFTRLVASGNVTTPELVMAKPAAGAYFLRVRAIDPDGFVGGYSAPQQVIVPAELPAWMLFVPLLILL</sequence>
<dbReference type="PANTHER" id="PTHR38731">
    <property type="entry name" value="LIPL45-RELATED LIPOPROTEIN-RELATED"/>
    <property type="match status" value="1"/>
</dbReference>
<gene>
    <name evidence="3" type="ORF">FHP91_04085</name>
</gene>
<dbReference type="Gene3D" id="2.60.120.1440">
    <property type="match status" value="1"/>
</dbReference>
<dbReference type="PANTHER" id="PTHR38731:SF1">
    <property type="entry name" value="FECR PROTEIN DOMAIN-CONTAINING PROTEIN"/>
    <property type="match status" value="1"/>
</dbReference>
<dbReference type="Gene3D" id="3.10.350.10">
    <property type="entry name" value="LysM domain"/>
    <property type="match status" value="1"/>
</dbReference>
<evidence type="ECO:0000259" key="2">
    <source>
        <dbReference type="PROSITE" id="PS51782"/>
    </source>
</evidence>
<dbReference type="InterPro" id="IPR016930">
    <property type="entry name" value="UCP029644"/>
</dbReference>
<organism evidence="3 4">
    <name type="scientific">Denitromonas halophila</name>
    <dbReference type="NCBI Taxonomy" id="1629404"/>
    <lineage>
        <taxon>Bacteria</taxon>
        <taxon>Pseudomonadati</taxon>
        <taxon>Pseudomonadota</taxon>
        <taxon>Betaproteobacteria</taxon>
        <taxon>Rhodocyclales</taxon>
        <taxon>Zoogloeaceae</taxon>
        <taxon>Denitromonas</taxon>
    </lineage>
</organism>
<dbReference type="PROSITE" id="PS51782">
    <property type="entry name" value="LYSM"/>
    <property type="match status" value="1"/>
</dbReference>
<evidence type="ECO:0000313" key="4">
    <source>
        <dbReference type="Proteomes" id="UP000319502"/>
    </source>
</evidence>
<dbReference type="OrthoDB" id="9813091at2"/>
<name>A0A557R126_9RHOO</name>
<feature type="chain" id="PRO_5022070919" description="LysM domain-containing protein" evidence="1">
    <location>
        <begin position="40"/>
        <end position="550"/>
    </location>
</feature>
<evidence type="ECO:0000313" key="3">
    <source>
        <dbReference type="EMBL" id="TVO58850.1"/>
    </source>
</evidence>
<evidence type="ECO:0000256" key="1">
    <source>
        <dbReference type="SAM" id="SignalP"/>
    </source>
</evidence>
<dbReference type="Pfam" id="PF04773">
    <property type="entry name" value="FecR"/>
    <property type="match status" value="1"/>
</dbReference>